<keyword evidence="2" id="KW-1185">Reference proteome</keyword>
<gene>
    <name evidence="1" type="ORF">HaLaN_09820</name>
</gene>
<reference evidence="1 2" key="1">
    <citation type="submission" date="2020-02" db="EMBL/GenBank/DDBJ databases">
        <title>Draft genome sequence of Haematococcus lacustris strain NIES-144.</title>
        <authorList>
            <person name="Morimoto D."/>
            <person name="Nakagawa S."/>
            <person name="Yoshida T."/>
            <person name="Sawayama S."/>
        </authorList>
    </citation>
    <scope>NUCLEOTIDE SEQUENCE [LARGE SCALE GENOMIC DNA]</scope>
    <source>
        <strain evidence="1 2">NIES-144</strain>
    </source>
</reference>
<organism evidence="1 2">
    <name type="scientific">Haematococcus lacustris</name>
    <name type="common">Green alga</name>
    <name type="synonym">Haematococcus pluvialis</name>
    <dbReference type="NCBI Taxonomy" id="44745"/>
    <lineage>
        <taxon>Eukaryota</taxon>
        <taxon>Viridiplantae</taxon>
        <taxon>Chlorophyta</taxon>
        <taxon>core chlorophytes</taxon>
        <taxon>Chlorophyceae</taxon>
        <taxon>CS clade</taxon>
        <taxon>Chlamydomonadales</taxon>
        <taxon>Haematococcaceae</taxon>
        <taxon>Haematococcus</taxon>
    </lineage>
</organism>
<dbReference type="AlphaFoldDB" id="A0A699YUM1"/>
<dbReference type="EMBL" id="BLLF01000660">
    <property type="protein sequence ID" value="GFH13863.1"/>
    <property type="molecule type" value="Genomic_DNA"/>
</dbReference>
<comment type="caution">
    <text evidence="1">The sequence shown here is derived from an EMBL/GenBank/DDBJ whole genome shotgun (WGS) entry which is preliminary data.</text>
</comment>
<sequence length="56" mass="6276">MEGRSSFLQLMAQNFEYLAMRDGNQGRKQQHLSTIVLGPAAPHPVVSDFSNPLFKD</sequence>
<name>A0A699YUM1_HAELA</name>
<accession>A0A699YUM1</accession>
<protein>
    <submittedName>
        <fullName evidence="1">Uncharacterized protein</fullName>
    </submittedName>
</protein>
<evidence type="ECO:0000313" key="2">
    <source>
        <dbReference type="Proteomes" id="UP000485058"/>
    </source>
</evidence>
<dbReference type="Proteomes" id="UP000485058">
    <property type="component" value="Unassembled WGS sequence"/>
</dbReference>
<proteinExistence type="predicted"/>
<evidence type="ECO:0000313" key="1">
    <source>
        <dbReference type="EMBL" id="GFH13863.1"/>
    </source>
</evidence>